<evidence type="ECO:0000313" key="3">
    <source>
        <dbReference type="Proteomes" id="UP000295703"/>
    </source>
</evidence>
<reference evidence="2 3" key="1">
    <citation type="submission" date="2018-12" db="EMBL/GenBank/DDBJ databases">
        <title>Genome sequence and assembly of Colletotrichum trifolii.</title>
        <authorList>
            <person name="Gan P."/>
            <person name="Shirasu K."/>
        </authorList>
    </citation>
    <scope>NUCLEOTIDE SEQUENCE [LARGE SCALE GENOMIC DNA]</scope>
    <source>
        <strain evidence="2 3">543-2</strain>
    </source>
</reference>
<dbReference type="EMBL" id="RYZW01000044">
    <property type="protein sequence ID" value="TDZ58451.1"/>
    <property type="molecule type" value="Genomic_DNA"/>
</dbReference>
<accession>A0A4R8RES5</accession>
<evidence type="ECO:0000256" key="1">
    <source>
        <dbReference type="SAM" id="MobiDB-lite"/>
    </source>
</evidence>
<comment type="caution">
    <text evidence="2">The sequence shown here is derived from an EMBL/GenBank/DDBJ whole genome shotgun (WGS) entry which is preliminary data.</text>
</comment>
<protein>
    <submittedName>
        <fullName evidence="2">Uncharacterized protein</fullName>
    </submittedName>
</protein>
<sequence length="123" mass="13258">MISGIERGPPHYRRIFCTLGANQGQFLVSFGGEDLTELLHSLGVFLHATERISLQVIAQSSAERRIKSQDGLGCGWLPILSPLLIFPANQNRGTSHIRSSCGRPAHGTEAPATPLRGSTATPR</sequence>
<organism evidence="2 3">
    <name type="scientific">Colletotrichum trifolii</name>
    <dbReference type="NCBI Taxonomy" id="5466"/>
    <lineage>
        <taxon>Eukaryota</taxon>
        <taxon>Fungi</taxon>
        <taxon>Dikarya</taxon>
        <taxon>Ascomycota</taxon>
        <taxon>Pezizomycotina</taxon>
        <taxon>Sordariomycetes</taxon>
        <taxon>Hypocreomycetidae</taxon>
        <taxon>Glomerellales</taxon>
        <taxon>Glomerellaceae</taxon>
        <taxon>Colletotrichum</taxon>
        <taxon>Colletotrichum orbiculare species complex</taxon>
    </lineage>
</organism>
<evidence type="ECO:0000313" key="2">
    <source>
        <dbReference type="EMBL" id="TDZ58451.1"/>
    </source>
</evidence>
<keyword evidence="3" id="KW-1185">Reference proteome</keyword>
<gene>
    <name evidence="2" type="ORF">CTRI78_v005392</name>
</gene>
<proteinExistence type="predicted"/>
<dbReference type="AlphaFoldDB" id="A0A4R8RES5"/>
<feature type="region of interest" description="Disordered" evidence="1">
    <location>
        <begin position="93"/>
        <end position="123"/>
    </location>
</feature>
<dbReference type="Proteomes" id="UP000295703">
    <property type="component" value="Unassembled WGS sequence"/>
</dbReference>
<name>A0A4R8RES5_COLTR</name>